<proteinExistence type="inferred from homology"/>
<dbReference type="GO" id="GO:0003712">
    <property type="term" value="F:transcription coregulator activity"/>
    <property type="evidence" value="ECO:0007669"/>
    <property type="project" value="InterPro"/>
</dbReference>
<feature type="compositionally biased region" description="Polar residues" evidence="5">
    <location>
        <begin position="53"/>
        <end position="70"/>
    </location>
</feature>
<dbReference type="OrthoDB" id="3358442at2759"/>
<name>A0A2N5W1F0_9BASI</name>
<comment type="caution">
    <text evidence="6">The sequence shown here is derived from an EMBL/GenBank/DDBJ whole genome shotgun (WGS) entry which is preliminary data.</text>
</comment>
<keyword evidence="7" id="KW-1185">Reference proteome</keyword>
<evidence type="ECO:0000256" key="3">
    <source>
        <dbReference type="ARBA" id="ARBA00023242"/>
    </source>
</evidence>
<dbReference type="GO" id="GO:0006357">
    <property type="term" value="P:regulation of transcription by RNA polymerase II"/>
    <property type="evidence" value="ECO:0007669"/>
    <property type="project" value="InterPro"/>
</dbReference>
<comment type="subunit">
    <text evidence="4">Component of the Mediator complex.</text>
</comment>
<evidence type="ECO:0000256" key="1">
    <source>
        <dbReference type="ARBA" id="ARBA00004123"/>
    </source>
</evidence>
<sequence length="330" mass="35461">MTSPASSTDSTFSSGSSSSIVFNPTSIEVQEQRASTAIGSAPPQAPTIVDPSIASSSQGTKLTLSGFTNDLSSQQQQQQQPTQTTALTSPPATQPSLLSKPASLTAPSRGWMSQRRSKAVHIDDPLYHHHSTDQPFPSDHVPLTSTSSNSSQRIVELGIVEEQLGQLLLLASDVLGSLGPEFHDEESCKTAMASFSRSISDYFELLNKIQSRLRTSMSYLRVSRVSTRILFEPAHVSIPNCPVGLGDLSLATPAVAAGMKKRDAPSSMHRVDIPTQQLLLTQDDPDAEEDEGDQEPASTLSLGSLVAERNAWKDLVESLELIKAQRSVHT</sequence>
<protein>
    <recommendedName>
        <fullName evidence="4">Mediator of RNA polymerase II transcription subunit 11</fullName>
    </recommendedName>
    <alternativeName>
        <fullName evidence="4">Mediator complex subunit 11</fullName>
    </alternativeName>
</protein>
<dbReference type="Proteomes" id="UP000235388">
    <property type="component" value="Unassembled WGS sequence"/>
</dbReference>
<evidence type="ECO:0000313" key="6">
    <source>
        <dbReference type="EMBL" id="PLW56047.1"/>
    </source>
</evidence>
<keyword evidence="4" id="KW-0804">Transcription</keyword>
<dbReference type="GO" id="GO:0016592">
    <property type="term" value="C:mediator complex"/>
    <property type="evidence" value="ECO:0007669"/>
    <property type="project" value="InterPro"/>
</dbReference>
<keyword evidence="4" id="KW-0010">Activator</keyword>
<feature type="compositionally biased region" description="Polar residues" evidence="5">
    <location>
        <begin position="20"/>
        <end position="38"/>
    </location>
</feature>
<dbReference type="AlphaFoldDB" id="A0A2N5W1F0"/>
<comment type="function">
    <text evidence="4">Component of the Mediator complex, a coactivator involved in the regulated transcription of nearly all RNA polymerase II-dependent genes. Mediator functions as a bridge to convey information from gene-specific regulatory proteins to the basal RNA polymerase II transcription machinery. Mediator is recruited to promoters by direct interactions with regulatory proteins and serves as a scaffold for the assembly of a functional pre-initiation complex with RNA polymerase II and the general transcription factors.</text>
</comment>
<dbReference type="Pfam" id="PF10280">
    <property type="entry name" value="Med11"/>
    <property type="match status" value="1"/>
</dbReference>
<keyword evidence="4" id="KW-0805">Transcription regulation</keyword>
<feature type="compositionally biased region" description="Low complexity" evidence="5">
    <location>
        <begin position="71"/>
        <end position="96"/>
    </location>
</feature>
<feature type="compositionally biased region" description="Low complexity" evidence="5">
    <location>
        <begin position="1"/>
        <end position="19"/>
    </location>
</feature>
<organism evidence="6 7">
    <name type="scientific">Puccinia coronata f. sp. avenae</name>
    <dbReference type="NCBI Taxonomy" id="200324"/>
    <lineage>
        <taxon>Eukaryota</taxon>
        <taxon>Fungi</taxon>
        <taxon>Dikarya</taxon>
        <taxon>Basidiomycota</taxon>
        <taxon>Pucciniomycotina</taxon>
        <taxon>Pucciniomycetes</taxon>
        <taxon>Pucciniales</taxon>
        <taxon>Pucciniaceae</taxon>
        <taxon>Puccinia</taxon>
    </lineage>
</organism>
<evidence type="ECO:0000256" key="5">
    <source>
        <dbReference type="SAM" id="MobiDB-lite"/>
    </source>
</evidence>
<dbReference type="Gene3D" id="1.10.287.3490">
    <property type="match status" value="1"/>
</dbReference>
<dbReference type="EMBL" id="PGCJ01000025">
    <property type="protein sequence ID" value="PLW56047.1"/>
    <property type="molecule type" value="Genomic_DNA"/>
</dbReference>
<feature type="region of interest" description="Disordered" evidence="5">
    <location>
        <begin position="1"/>
        <end position="147"/>
    </location>
</feature>
<comment type="subcellular location">
    <subcellularLocation>
        <location evidence="1 4">Nucleus</location>
    </subcellularLocation>
</comment>
<evidence type="ECO:0000313" key="7">
    <source>
        <dbReference type="Proteomes" id="UP000235388"/>
    </source>
</evidence>
<evidence type="ECO:0000256" key="4">
    <source>
        <dbReference type="RuleBase" id="RU364147"/>
    </source>
</evidence>
<dbReference type="InterPro" id="IPR019404">
    <property type="entry name" value="Mediator_Med11"/>
</dbReference>
<keyword evidence="3 4" id="KW-0539">Nucleus</keyword>
<reference evidence="6 7" key="1">
    <citation type="submission" date="2017-11" db="EMBL/GenBank/DDBJ databases">
        <title>De novo assembly and phasing of dikaryotic genomes from two isolates of Puccinia coronata f. sp. avenae, the causal agent of oat crown rust.</title>
        <authorList>
            <person name="Miller M.E."/>
            <person name="Zhang Y."/>
            <person name="Omidvar V."/>
            <person name="Sperschneider J."/>
            <person name="Schwessinger B."/>
            <person name="Raley C."/>
            <person name="Palmer J.M."/>
            <person name="Garnica D."/>
            <person name="Upadhyaya N."/>
            <person name="Rathjen J."/>
            <person name="Taylor J.M."/>
            <person name="Park R.F."/>
            <person name="Dodds P.N."/>
            <person name="Hirsch C.D."/>
            <person name="Kianian S.F."/>
            <person name="Figueroa M."/>
        </authorList>
    </citation>
    <scope>NUCLEOTIDE SEQUENCE [LARGE SCALE GENOMIC DNA]</scope>
    <source>
        <strain evidence="6">12NC29</strain>
    </source>
</reference>
<gene>
    <name evidence="4" type="primary">MED11</name>
    <name evidence="6" type="ORF">PCANC_03927</name>
</gene>
<feature type="compositionally biased region" description="Basic and acidic residues" evidence="5">
    <location>
        <begin position="120"/>
        <end position="132"/>
    </location>
</feature>
<accession>A0A2N5W1F0</accession>
<comment type="similarity">
    <text evidence="2 4">Belongs to the Mediator complex subunit 11 family.</text>
</comment>
<evidence type="ECO:0000256" key="2">
    <source>
        <dbReference type="ARBA" id="ARBA00008186"/>
    </source>
</evidence>